<dbReference type="Proteomes" id="UP001500839">
    <property type="component" value="Unassembled WGS sequence"/>
</dbReference>
<evidence type="ECO:0000313" key="2">
    <source>
        <dbReference type="EMBL" id="GAA4822607.1"/>
    </source>
</evidence>
<dbReference type="RefSeq" id="WP_200174010.1">
    <property type="nucleotide sequence ID" value="NZ_BAABKQ010000001.1"/>
</dbReference>
<dbReference type="InterPro" id="IPR005302">
    <property type="entry name" value="MoCF_Sase_C"/>
</dbReference>
<dbReference type="PANTHER" id="PTHR30212:SF2">
    <property type="entry name" value="PROTEIN YIIM"/>
    <property type="match status" value="1"/>
</dbReference>
<dbReference type="PANTHER" id="PTHR30212">
    <property type="entry name" value="PROTEIN YIIM"/>
    <property type="match status" value="1"/>
</dbReference>
<evidence type="ECO:0000259" key="1">
    <source>
        <dbReference type="PROSITE" id="PS51340"/>
    </source>
</evidence>
<name>A0ABP9D299_9ACTN</name>
<sequence>MSGAGADVVARVLQVRTGAVGVLDRATVGRSGTVDSALGKRPRDGAVPLWELGFDGDAQADRENHGGTEKAVLVYPAEHYPEWERELGRDISGRGLGENLRVTGTGDAAWDERSVRPGDVYRVGTALVRVTAPRRPCYKLGLAHGYTQMPVRVQASGRTGFYLAVLESGEVRAGDAVRLVERARHGVTAFEVNRVMNVDKRDSAGIEHVLAAAAVLPARWVAKLEKRLAACVHDGGGDAGAPAHDADALAHEDDARVYG</sequence>
<dbReference type="InterPro" id="IPR011037">
    <property type="entry name" value="Pyrv_Knase-like_insert_dom_sf"/>
</dbReference>
<gene>
    <name evidence="2" type="ORF">GCM10023353_33960</name>
</gene>
<dbReference type="PROSITE" id="PS51340">
    <property type="entry name" value="MOSC"/>
    <property type="match status" value="1"/>
</dbReference>
<evidence type="ECO:0000313" key="3">
    <source>
        <dbReference type="Proteomes" id="UP001500839"/>
    </source>
</evidence>
<dbReference type="EMBL" id="BAABKQ010000001">
    <property type="protein sequence ID" value="GAA4822607.1"/>
    <property type="molecule type" value="Genomic_DNA"/>
</dbReference>
<organism evidence="2 3">
    <name type="scientific">Tomitella cavernea</name>
    <dbReference type="NCBI Taxonomy" id="1387982"/>
    <lineage>
        <taxon>Bacteria</taxon>
        <taxon>Bacillati</taxon>
        <taxon>Actinomycetota</taxon>
        <taxon>Actinomycetes</taxon>
        <taxon>Mycobacteriales</taxon>
        <taxon>Tomitella</taxon>
    </lineage>
</organism>
<keyword evidence="3" id="KW-1185">Reference proteome</keyword>
<protein>
    <recommendedName>
        <fullName evidence="1">MOSC domain-containing protein</fullName>
    </recommendedName>
</protein>
<dbReference type="InterPro" id="IPR052353">
    <property type="entry name" value="Benzoxazolinone_Detox_Enz"/>
</dbReference>
<dbReference type="SUPFAM" id="SSF50800">
    <property type="entry name" value="PK beta-barrel domain-like"/>
    <property type="match status" value="1"/>
</dbReference>
<reference evidence="3" key="1">
    <citation type="journal article" date="2019" name="Int. J. Syst. Evol. Microbiol.">
        <title>The Global Catalogue of Microorganisms (GCM) 10K type strain sequencing project: providing services to taxonomists for standard genome sequencing and annotation.</title>
        <authorList>
            <consortium name="The Broad Institute Genomics Platform"/>
            <consortium name="The Broad Institute Genome Sequencing Center for Infectious Disease"/>
            <person name="Wu L."/>
            <person name="Ma J."/>
        </authorList>
    </citation>
    <scope>NUCLEOTIDE SEQUENCE [LARGE SCALE GENOMIC DNA]</scope>
    <source>
        <strain evidence="3">JCM 18542</strain>
    </source>
</reference>
<comment type="caution">
    <text evidence="2">The sequence shown here is derived from an EMBL/GenBank/DDBJ whole genome shotgun (WGS) entry which is preliminary data.</text>
</comment>
<accession>A0ABP9D299</accession>
<proteinExistence type="predicted"/>
<dbReference type="Gene3D" id="2.40.33.20">
    <property type="entry name" value="PK beta-barrel domain-like"/>
    <property type="match status" value="1"/>
</dbReference>
<dbReference type="Pfam" id="PF03473">
    <property type="entry name" value="MOSC"/>
    <property type="match status" value="1"/>
</dbReference>
<feature type="domain" description="MOSC" evidence="1">
    <location>
        <begin position="41"/>
        <end position="180"/>
    </location>
</feature>